<feature type="domain" description="Bacterial bifunctional deaminase-reductase C-terminal" evidence="4">
    <location>
        <begin position="8"/>
        <end position="217"/>
    </location>
</feature>
<organism evidence="5 6">
    <name type="scientific">Fodinicola feengrottensis</name>
    <dbReference type="NCBI Taxonomy" id="435914"/>
    <lineage>
        <taxon>Bacteria</taxon>
        <taxon>Bacillati</taxon>
        <taxon>Actinomycetota</taxon>
        <taxon>Actinomycetes</taxon>
        <taxon>Mycobacteriales</taxon>
        <taxon>Fodinicola</taxon>
    </lineage>
</organism>
<dbReference type="EMBL" id="BAAANY010000008">
    <property type="protein sequence ID" value="GAA1670977.1"/>
    <property type="molecule type" value="Genomic_DNA"/>
</dbReference>
<dbReference type="Pfam" id="PF01872">
    <property type="entry name" value="RibD_C"/>
    <property type="match status" value="1"/>
</dbReference>
<dbReference type="PANTHER" id="PTHR38011">
    <property type="entry name" value="DIHYDROFOLATE REDUCTASE FAMILY PROTEIN (AFU_ORTHOLOGUE AFUA_8G06820)"/>
    <property type="match status" value="1"/>
</dbReference>
<accession>A0ABN2GI92</accession>
<keyword evidence="3" id="KW-0560">Oxidoreductase</keyword>
<evidence type="ECO:0000256" key="3">
    <source>
        <dbReference type="ARBA" id="ARBA00023002"/>
    </source>
</evidence>
<dbReference type="InterPro" id="IPR024072">
    <property type="entry name" value="DHFR-like_dom_sf"/>
</dbReference>
<evidence type="ECO:0000259" key="4">
    <source>
        <dbReference type="Pfam" id="PF01872"/>
    </source>
</evidence>
<evidence type="ECO:0000313" key="5">
    <source>
        <dbReference type="EMBL" id="GAA1670977.1"/>
    </source>
</evidence>
<dbReference type="Gene3D" id="3.40.430.10">
    <property type="entry name" value="Dihydrofolate Reductase, subunit A"/>
    <property type="match status" value="1"/>
</dbReference>
<dbReference type="InterPro" id="IPR050765">
    <property type="entry name" value="Riboflavin_Biosynth_HTPR"/>
</dbReference>
<sequence>MTDGTDRPYVLLSCAMSVDGYIDDATPERLLLSNAADFDRVDGERAASDAIVVGANTIRRENPRLLVRSPARRRDRVAAGQPASPAKVTLTVSGDLDPAANFFADDTLTLVYCPSGVAAALRERLGDRATVVGVGASLELEAVLDDLAGRGIQRVMVEGGQSVLTTFLTSGLVDELQLAVAPFFVGDRDAPRFVGSGSFFWTPTNTMRLAGVAAIGDVALLRYRMTDRVPPR</sequence>
<dbReference type="SUPFAM" id="SSF53597">
    <property type="entry name" value="Dihydrofolate reductase-like"/>
    <property type="match status" value="1"/>
</dbReference>
<comment type="caution">
    <text evidence="5">The sequence shown here is derived from an EMBL/GenBank/DDBJ whole genome shotgun (WGS) entry which is preliminary data.</text>
</comment>
<keyword evidence="2" id="KW-0521">NADP</keyword>
<dbReference type="Proteomes" id="UP001500618">
    <property type="component" value="Unassembled WGS sequence"/>
</dbReference>
<evidence type="ECO:0000256" key="1">
    <source>
        <dbReference type="ARBA" id="ARBA00005104"/>
    </source>
</evidence>
<protein>
    <recommendedName>
        <fullName evidence="4">Bacterial bifunctional deaminase-reductase C-terminal domain-containing protein</fullName>
    </recommendedName>
</protein>
<evidence type="ECO:0000256" key="2">
    <source>
        <dbReference type="ARBA" id="ARBA00022857"/>
    </source>
</evidence>
<dbReference type="PANTHER" id="PTHR38011:SF7">
    <property type="entry name" value="2,5-DIAMINO-6-RIBOSYLAMINO-4(3H)-PYRIMIDINONE 5'-PHOSPHATE REDUCTASE"/>
    <property type="match status" value="1"/>
</dbReference>
<name>A0ABN2GI92_9ACTN</name>
<reference evidence="5 6" key="1">
    <citation type="journal article" date="2019" name="Int. J. Syst. Evol. Microbiol.">
        <title>The Global Catalogue of Microorganisms (GCM) 10K type strain sequencing project: providing services to taxonomists for standard genome sequencing and annotation.</title>
        <authorList>
            <consortium name="The Broad Institute Genomics Platform"/>
            <consortium name="The Broad Institute Genome Sequencing Center for Infectious Disease"/>
            <person name="Wu L."/>
            <person name="Ma J."/>
        </authorList>
    </citation>
    <scope>NUCLEOTIDE SEQUENCE [LARGE SCALE GENOMIC DNA]</scope>
    <source>
        <strain evidence="5 6">JCM 14718</strain>
    </source>
</reference>
<dbReference type="InterPro" id="IPR002734">
    <property type="entry name" value="RibDG_C"/>
</dbReference>
<comment type="pathway">
    <text evidence="1">Cofactor biosynthesis; riboflavin biosynthesis.</text>
</comment>
<dbReference type="RefSeq" id="WP_279583281.1">
    <property type="nucleotide sequence ID" value="NZ_WOTO01000092.1"/>
</dbReference>
<evidence type="ECO:0000313" key="6">
    <source>
        <dbReference type="Proteomes" id="UP001500618"/>
    </source>
</evidence>
<gene>
    <name evidence="5" type="ORF">GCM10009765_20470</name>
</gene>
<proteinExistence type="predicted"/>
<keyword evidence="6" id="KW-1185">Reference proteome</keyword>